<proteinExistence type="predicted"/>
<protein>
    <submittedName>
        <fullName evidence="1">Phage major tail protein, phi13 family</fullName>
    </submittedName>
</protein>
<organism evidence="1 2">
    <name type="scientific">Lacticaseibacillus paracasei</name>
    <name type="common">Lactobacillus paracasei</name>
    <dbReference type="NCBI Taxonomy" id="1597"/>
    <lineage>
        <taxon>Bacteria</taxon>
        <taxon>Bacillati</taxon>
        <taxon>Bacillota</taxon>
        <taxon>Bacilli</taxon>
        <taxon>Lactobacillales</taxon>
        <taxon>Lactobacillaceae</taxon>
        <taxon>Lacticaseibacillus</taxon>
    </lineage>
</organism>
<dbReference type="InterPro" id="IPR006490">
    <property type="entry name" value="Maj_tail_phi13"/>
</dbReference>
<reference evidence="1 2" key="1">
    <citation type="journal article" date="2018" name="Front. Microbiol.">
        <title>Conversion of Methionine to Cysteine in Lactobacillus paracasei Depends on the Highly Mobile cysK-ctl-cysE Gene Cluster.</title>
        <authorList>
            <person name="Wuthrich D."/>
            <person name="Irmler S."/>
            <person name="Berthoud H."/>
            <person name="Guggenbuhl B."/>
            <person name="Eugster E."/>
            <person name="Bruggmann R."/>
        </authorList>
    </citation>
    <scope>NUCLEOTIDE SEQUENCE [LARGE SCALE GENOMIC DNA]</scope>
    <source>
        <strain evidence="1 2">FAM18157</strain>
    </source>
</reference>
<sequence length="206" mass="22381">MAETAVTTNKKLAKFGASAFEYGVVGDDDFVQKTRKIQGLSSVKLDIKTEQKTLSADDGPYLILSGGITEATETIEMYDVDSVMKSDLFGIKVVNGVEVYPKNLSPNYVATLFRTKLSNGKYVWVGMLKGMFSLPNVDTKTVDGTPDPSADSIEGSFIPRGDQDTGNVVLIGREDNDGFKFDTFHGYVFPKEAKDATIVSTPVPKV</sequence>
<comment type="caution">
    <text evidence="1">The sequence shown here is derived from an EMBL/GenBank/DDBJ whole genome shotgun (WGS) entry which is preliminary data.</text>
</comment>
<dbReference type="AlphaFoldDB" id="A0A422M0B6"/>
<dbReference type="NCBIfam" id="TIGR01603">
    <property type="entry name" value="maj_tail_phi13"/>
    <property type="match status" value="1"/>
</dbReference>
<gene>
    <name evidence="1" type="ORF">FAM18157_02165</name>
</gene>
<dbReference type="EMBL" id="LKFS01000082">
    <property type="protein sequence ID" value="RND80132.1"/>
    <property type="molecule type" value="Genomic_DNA"/>
</dbReference>
<accession>A0A422M0B6</accession>
<dbReference type="Proteomes" id="UP000284716">
    <property type="component" value="Unassembled WGS sequence"/>
</dbReference>
<dbReference type="RefSeq" id="WP_123032030.1">
    <property type="nucleotide sequence ID" value="NZ_LKFS01000082.1"/>
</dbReference>
<evidence type="ECO:0000313" key="2">
    <source>
        <dbReference type="Proteomes" id="UP000284716"/>
    </source>
</evidence>
<evidence type="ECO:0000313" key="1">
    <source>
        <dbReference type="EMBL" id="RND80132.1"/>
    </source>
</evidence>
<name>A0A422M0B6_LACPA</name>